<dbReference type="AlphaFoldDB" id="A0A3M0CEK9"/>
<evidence type="ECO:0000256" key="1">
    <source>
        <dbReference type="ARBA" id="ARBA00023224"/>
    </source>
</evidence>
<dbReference type="PANTHER" id="PTHR32089:SF112">
    <property type="entry name" value="LYSOZYME-LIKE PROTEIN-RELATED"/>
    <property type="match status" value="1"/>
</dbReference>
<keyword evidence="1 3" id="KW-0807">Transducer</keyword>
<sequence>MLLRARITRNGLAALLVVAGSVITAHNIIRALTEDRYDTVKTQAENALWHTAMNVRVAAMRSYGDTLLGAPEVASALAEGDMTGVRMYLDSRLTGLDTHGAWDGLVIYGSGGEQLTALADNGSIPARLDPAQTEDLLTATRRRGGTINGLVSVPGLPPQLVHARRVNLASGEGIGVFHQSVDKVLNEFAAQQNVTATVLTADGSIFSTNQSIYRTLGLSQEILKNAASDAIAEEITVNDRIFEVSILPIQNALGNRFGQLIVAQDQTGFLGALFFWDKGSLIVVGLAVVLGAVALYLTSRRALSPLNEAVIALEALARGDTSVSPSAPHGDEVGQMVEAIEIFKARRLANEAREQAAAKREETLRREAEEEKQRRREEQNRIERERMERETTEREALRRKLLEDLSQDFRAKVSPLIVGMETAAQDMVHATAALCEQADSANTLSVSAAEETAAANQSLSSVVQSTVALSSSISDIGSSTGLSRVKADEAVGDSQAASDQVERLSEMVGTIGDITTAITEIAEQTNLLALNATIEAARAGEAGKGFAVVANEVKSLASQTAKATQEIEGRIQAIQEGTEGVTEGMSRVRQAIAGVTTSIEEISSAIDNQTRETDTIASMVEQAGQRSDKAVHNLDTLKGAATDTRASAVHMHETSSAVATRADELKREVDAFLSQLAQS</sequence>
<evidence type="ECO:0000256" key="4">
    <source>
        <dbReference type="SAM" id="MobiDB-lite"/>
    </source>
</evidence>
<dbReference type="OrthoDB" id="3289104at2"/>
<dbReference type="InterPro" id="IPR003660">
    <property type="entry name" value="HAMP_dom"/>
</dbReference>
<protein>
    <submittedName>
        <fullName evidence="7">Methyl-accepting chemotaxis protein</fullName>
    </submittedName>
</protein>
<organism evidence="7 8">
    <name type="scientific">Eilatimonas milleporae</name>
    <dbReference type="NCBI Taxonomy" id="911205"/>
    <lineage>
        <taxon>Bacteria</taxon>
        <taxon>Pseudomonadati</taxon>
        <taxon>Pseudomonadota</taxon>
        <taxon>Alphaproteobacteria</taxon>
        <taxon>Kordiimonadales</taxon>
        <taxon>Kordiimonadaceae</taxon>
        <taxon>Eilatimonas</taxon>
    </lineage>
</organism>
<evidence type="ECO:0000313" key="7">
    <source>
        <dbReference type="EMBL" id="RMB01463.1"/>
    </source>
</evidence>
<accession>A0A3M0CEK9</accession>
<dbReference type="SMART" id="SM00283">
    <property type="entry name" value="MA"/>
    <property type="match status" value="1"/>
</dbReference>
<dbReference type="GO" id="GO:0007165">
    <property type="term" value="P:signal transduction"/>
    <property type="evidence" value="ECO:0007669"/>
    <property type="project" value="UniProtKB-KW"/>
</dbReference>
<dbReference type="Gene3D" id="1.10.287.950">
    <property type="entry name" value="Methyl-accepting chemotaxis protein"/>
    <property type="match status" value="1"/>
</dbReference>
<evidence type="ECO:0000259" key="6">
    <source>
        <dbReference type="PROSITE" id="PS50885"/>
    </source>
</evidence>
<keyword evidence="8" id="KW-1185">Reference proteome</keyword>
<dbReference type="GO" id="GO:0016020">
    <property type="term" value="C:membrane"/>
    <property type="evidence" value="ECO:0007669"/>
    <property type="project" value="InterPro"/>
</dbReference>
<dbReference type="Pfam" id="PF00672">
    <property type="entry name" value="HAMP"/>
    <property type="match status" value="1"/>
</dbReference>
<dbReference type="Pfam" id="PF00015">
    <property type="entry name" value="MCPsignal"/>
    <property type="match status" value="1"/>
</dbReference>
<dbReference type="PROSITE" id="PS50111">
    <property type="entry name" value="CHEMOTAXIS_TRANSDUC_2"/>
    <property type="match status" value="1"/>
</dbReference>
<dbReference type="SUPFAM" id="SSF58104">
    <property type="entry name" value="Methyl-accepting chemotaxis protein (MCP) signaling domain"/>
    <property type="match status" value="1"/>
</dbReference>
<gene>
    <name evidence="7" type="ORF">BXY39_3647</name>
</gene>
<dbReference type="PANTHER" id="PTHR32089">
    <property type="entry name" value="METHYL-ACCEPTING CHEMOTAXIS PROTEIN MCPB"/>
    <property type="match status" value="1"/>
</dbReference>
<feature type="domain" description="HAMP" evidence="6">
    <location>
        <begin position="300"/>
        <end position="352"/>
    </location>
</feature>
<comment type="similarity">
    <text evidence="2">Belongs to the methyl-accepting chemotaxis (MCP) protein family.</text>
</comment>
<dbReference type="Gene3D" id="6.10.340.10">
    <property type="match status" value="1"/>
</dbReference>
<name>A0A3M0CEK9_9PROT</name>
<feature type="domain" description="Methyl-accepting transducer" evidence="5">
    <location>
        <begin position="436"/>
        <end position="645"/>
    </location>
</feature>
<dbReference type="InterPro" id="IPR004089">
    <property type="entry name" value="MCPsignal_dom"/>
</dbReference>
<dbReference type="SMART" id="SM00304">
    <property type="entry name" value="HAMP"/>
    <property type="match status" value="1"/>
</dbReference>
<evidence type="ECO:0000259" key="5">
    <source>
        <dbReference type="PROSITE" id="PS50111"/>
    </source>
</evidence>
<dbReference type="RefSeq" id="WP_121940282.1">
    <property type="nucleotide sequence ID" value="NZ_REFR01000016.1"/>
</dbReference>
<proteinExistence type="inferred from homology"/>
<dbReference type="InParanoid" id="A0A3M0CEK9"/>
<dbReference type="Proteomes" id="UP000271227">
    <property type="component" value="Unassembled WGS sequence"/>
</dbReference>
<reference evidence="7 8" key="1">
    <citation type="submission" date="2018-10" db="EMBL/GenBank/DDBJ databases">
        <title>Genomic Encyclopedia of Archaeal and Bacterial Type Strains, Phase II (KMG-II): from individual species to whole genera.</title>
        <authorList>
            <person name="Goeker M."/>
        </authorList>
    </citation>
    <scope>NUCLEOTIDE SEQUENCE [LARGE SCALE GENOMIC DNA]</scope>
    <source>
        <strain evidence="7 8">DSM 25217</strain>
    </source>
</reference>
<evidence type="ECO:0000256" key="2">
    <source>
        <dbReference type="ARBA" id="ARBA00029447"/>
    </source>
</evidence>
<dbReference type="EMBL" id="REFR01000016">
    <property type="protein sequence ID" value="RMB01463.1"/>
    <property type="molecule type" value="Genomic_DNA"/>
</dbReference>
<evidence type="ECO:0000313" key="8">
    <source>
        <dbReference type="Proteomes" id="UP000271227"/>
    </source>
</evidence>
<feature type="region of interest" description="Disordered" evidence="4">
    <location>
        <begin position="359"/>
        <end position="394"/>
    </location>
</feature>
<comment type="caution">
    <text evidence="7">The sequence shown here is derived from an EMBL/GenBank/DDBJ whole genome shotgun (WGS) entry which is preliminary data.</text>
</comment>
<dbReference type="PROSITE" id="PS50885">
    <property type="entry name" value="HAMP"/>
    <property type="match status" value="1"/>
</dbReference>
<evidence type="ECO:0000256" key="3">
    <source>
        <dbReference type="PROSITE-ProRule" id="PRU00284"/>
    </source>
</evidence>